<dbReference type="InterPro" id="IPR001683">
    <property type="entry name" value="PX_dom"/>
</dbReference>
<dbReference type="EMBL" id="CAJNOL010001097">
    <property type="protein sequence ID" value="CAF1286799.1"/>
    <property type="molecule type" value="Genomic_DNA"/>
</dbReference>
<dbReference type="PROSITE" id="PS51546">
    <property type="entry name" value="PI3K_RBD"/>
    <property type="match status" value="1"/>
</dbReference>
<feature type="region of interest" description="Disordered" evidence="8">
    <location>
        <begin position="1405"/>
        <end position="1428"/>
    </location>
</feature>
<evidence type="ECO:0000256" key="6">
    <source>
        <dbReference type="ARBA" id="ARBA00023098"/>
    </source>
</evidence>
<feature type="region of interest" description="Disordered" evidence="8">
    <location>
        <begin position="30"/>
        <end position="61"/>
    </location>
</feature>
<feature type="domain" description="PI3K/PI4K catalytic" evidence="11">
    <location>
        <begin position="975"/>
        <end position="1253"/>
    </location>
</feature>
<dbReference type="PROSITE" id="PS51545">
    <property type="entry name" value="PIK_HELICAL"/>
    <property type="match status" value="1"/>
</dbReference>
<accession>A0A815CQ34</accession>
<dbReference type="InterPro" id="IPR000341">
    <property type="entry name" value="PI3K_Ras-bd_dom"/>
</dbReference>
<evidence type="ECO:0000256" key="7">
    <source>
        <dbReference type="PROSITE-ProRule" id="PRU00880"/>
    </source>
</evidence>
<keyword evidence="3" id="KW-0808">Transferase</keyword>
<dbReference type="SUPFAM" id="SSF64268">
    <property type="entry name" value="PX domain"/>
    <property type="match status" value="1"/>
</dbReference>
<name>A0A815CQ34_9BILA</name>
<evidence type="ECO:0000256" key="1">
    <source>
        <dbReference type="ARBA" id="ARBA00012073"/>
    </source>
</evidence>
<gene>
    <name evidence="15" type="ORF">JXQ802_LOCUS28783</name>
</gene>
<evidence type="ECO:0000259" key="11">
    <source>
        <dbReference type="PROSITE" id="PS50290"/>
    </source>
</evidence>
<dbReference type="Pfam" id="PF00168">
    <property type="entry name" value="C2"/>
    <property type="match status" value="1"/>
</dbReference>
<dbReference type="PROSITE" id="PS51547">
    <property type="entry name" value="C2_PI3K"/>
    <property type="match status" value="1"/>
</dbReference>
<dbReference type="GO" id="GO:0005942">
    <property type="term" value="C:phosphatidylinositol 3-kinase complex"/>
    <property type="evidence" value="ECO:0007669"/>
    <property type="project" value="TreeGrafter"/>
</dbReference>
<dbReference type="GO" id="GO:0005737">
    <property type="term" value="C:cytoplasm"/>
    <property type="evidence" value="ECO:0007669"/>
    <property type="project" value="TreeGrafter"/>
</dbReference>
<dbReference type="SMART" id="SM00312">
    <property type="entry name" value="PX"/>
    <property type="match status" value="1"/>
</dbReference>
<evidence type="ECO:0000259" key="9">
    <source>
        <dbReference type="PROSITE" id="PS50004"/>
    </source>
</evidence>
<evidence type="ECO:0000313" key="16">
    <source>
        <dbReference type="Proteomes" id="UP000663870"/>
    </source>
</evidence>
<dbReference type="GO" id="GO:0035091">
    <property type="term" value="F:phosphatidylinositol binding"/>
    <property type="evidence" value="ECO:0007669"/>
    <property type="project" value="InterPro"/>
</dbReference>
<evidence type="ECO:0000313" key="15">
    <source>
        <dbReference type="EMBL" id="CAF1286799.1"/>
    </source>
</evidence>
<dbReference type="Pfam" id="PF00613">
    <property type="entry name" value="PI3Ka"/>
    <property type="match status" value="1"/>
</dbReference>
<dbReference type="Gene3D" id="2.60.40.150">
    <property type="entry name" value="C2 domain"/>
    <property type="match status" value="2"/>
</dbReference>
<dbReference type="EC" id="2.7.1.137" evidence="1"/>
<dbReference type="InterPro" id="IPR000008">
    <property type="entry name" value="C2_dom"/>
</dbReference>
<evidence type="ECO:0000259" key="12">
    <source>
        <dbReference type="PROSITE" id="PS51545"/>
    </source>
</evidence>
<evidence type="ECO:0000256" key="2">
    <source>
        <dbReference type="ARBA" id="ARBA00022574"/>
    </source>
</evidence>
<dbReference type="SUPFAM" id="SSF48371">
    <property type="entry name" value="ARM repeat"/>
    <property type="match status" value="1"/>
</dbReference>
<keyword evidence="6" id="KW-0443">Lipid metabolism</keyword>
<dbReference type="InterPro" id="IPR042236">
    <property type="entry name" value="PI3K_accessory_sf"/>
</dbReference>
<dbReference type="Gene3D" id="3.30.1010.10">
    <property type="entry name" value="Phosphatidylinositol 3-kinase Catalytic Subunit, Chain A, domain 4"/>
    <property type="match status" value="1"/>
</dbReference>
<dbReference type="SMART" id="SM00145">
    <property type="entry name" value="PI3Ka"/>
    <property type="match status" value="1"/>
</dbReference>
<dbReference type="SUPFAM" id="SSF49562">
    <property type="entry name" value="C2 domain (Calcium/lipid-binding domain, CaLB)"/>
    <property type="match status" value="2"/>
</dbReference>
<dbReference type="Gene3D" id="1.10.1070.11">
    <property type="entry name" value="Phosphatidylinositol 3-/4-kinase, catalytic domain"/>
    <property type="match status" value="1"/>
</dbReference>
<evidence type="ECO:0000256" key="5">
    <source>
        <dbReference type="ARBA" id="ARBA00022777"/>
    </source>
</evidence>
<dbReference type="SMART" id="SM00239">
    <property type="entry name" value="C2"/>
    <property type="match status" value="1"/>
</dbReference>
<dbReference type="PROSITE" id="PS50290">
    <property type="entry name" value="PI3_4_KINASE_3"/>
    <property type="match status" value="1"/>
</dbReference>
<evidence type="ECO:0000256" key="8">
    <source>
        <dbReference type="SAM" id="MobiDB-lite"/>
    </source>
</evidence>
<dbReference type="InterPro" id="IPR018936">
    <property type="entry name" value="PI3/4_kinase_CS"/>
</dbReference>
<dbReference type="GO" id="GO:0016477">
    <property type="term" value="P:cell migration"/>
    <property type="evidence" value="ECO:0007669"/>
    <property type="project" value="TreeGrafter"/>
</dbReference>
<dbReference type="GO" id="GO:0005886">
    <property type="term" value="C:plasma membrane"/>
    <property type="evidence" value="ECO:0007669"/>
    <property type="project" value="TreeGrafter"/>
</dbReference>
<dbReference type="Pfam" id="PF00454">
    <property type="entry name" value="PI3_PI4_kinase"/>
    <property type="match status" value="1"/>
</dbReference>
<dbReference type="InterPro" id="IPR015433">
    <property type="entry name" value="PI3/4_kinase"/>
</dbReference>
<dbReference type="InterPro" id="IPR001263">
    <property type="entry name" value="PI3K_accessory_dom"/>
</dbReference>
<dbReference type="InterPro" id="IPR016024">
    <property type="entry name" value="ARM-type_fold"/>
</dbReference>
<dbReference type="PROSITE" id="PS50004">
    <property type="entry name" value="C2"/>
    <property type="match status" value="1"/>
</dbReference>
<evidence type="ECO:0000259" key="13">
    <source>
        <dbReference type="PROSITE" id="PS51546"/>
    </source>
</evidence>
<protein>
    <recommendedName>
        <fullName evidence="1">phosphatidylinositol 3-kinase</fullName>
        <ecNumber evidence="1">2.7.1.137</ecNumber>
    </recommendedName>
</protein>
<keyword evidence="16" id="KW-1185">Reference proteome</keyword>
<dbReference type="Pfam" id="PF21032">
    <property type="entry name" value="PROPPIN"/>
    <property type="match status" value="1"/>
</dbReference>
<comment type="caution">
    <text evidence="15">The sequence shown here is derived from an EMBL/GenBank/DDBJ whole genome shotgun (WGS) entry which is preliminary data.</text>
</comment>
<dbReference type="InterPro" id="IPR000403">
    <property type="entry name" value="PI3/4_kinase_cat_dom"/>
</dbReference>
<keyword evidence="4" id="KW-0677">Repeat</keyword>
<dbReference type="InterPro" id="IPR048720">
    <property type="entry name" value="PROPPIN"/>
</dbReference>
<dbReference type="PANTHER" id="PTHR10048:SF14">
    <property type="entry name" value="LD28067P"/>
    <property type="match status" value="1"/>
</dbReference>
<feature type="domain" description="C2" evidence="9">
    <location>
        <begin position="1429"/>
        <end position="1546"/>
    </location>
</feature>
<evidence type="ECO:0000256" key="3">
    <source>
        <dbReference type="ARBA" id="ARBA00022679"/>
    </source>
</evidence>
<feature type="domain" description="PIK helical" evidence="12">
    <location>
        <begin position="726"/>
        <end position="905"/>
    </location>
</feature>
<dbReference type="InterPro" id="IPR036871">
    <property type="entry name" value="PX_dom_sf"/>
</dbReference>
<dbReference type="Pfam" id="PF00787">
    <property type="entry name" value="PX"/>
    <property type="match status" value="1"/>
</dbReference>
<dbReference type="PANTHER" id="PTHR10048">
    <property type="entry name" value="PHOSPHATIDYLINOSITOL KINASE"/>
    <property type="match status" value="1"/>
</dbReference>
<dbReference type="InterPro" id="IPR035892">
    <property type="entry name" value="C2_domain_sf"/>
</dbReference>
<sequence length="1705" mass="197314">MVPSDCVSSTLKNSLPLLLSPLNLSSTINNSTKSLPVTPVSTPISPKSFTSNESSDSTPLDQVHFPYPDAFPLPRQLTPSGDESRSLKREEINQNLIDLNVAYKLSALDTFDPLKQSNQSPILPSELDKVIPNTSDVVIQITDTSVISTVSPALPYPIKLRLKLSTCSELKPISRFVQQIRNERQSQQTSTDGIFYCKHVQHLTSQHIEQNQLPVTLYIFTDSLTEPIRLPNISLQSTVANILYQLFEKITFDYNQSILKLRSCEEYLRHDDILCDIEYVYNCINSLKQLQFVLVKKPICIFQPKQDNISFEQFCLNQSEKYFQTMKQTKLLESTKSLNKNRQKISLDQTRSFLSSNPRWLEEFRQNINLIFEQIEQCFNNLINPNSSILSINKQIKLNQELIGYCKKVQNICSDIQSSSFIDTQHELKFYTIQLIKQSQNENEEVLNSQISENLIQLLYDLLLALIKYIQAYCQAFLIPYDVEIYNDENKSIDIEQVKSLSTITTPNPRSIIESSKLFSVHIDSLFSLPSNIKTIRVVVHLCYGNEIKAKQMTKLMSFVRHSYSDSSSQIHFDQRLIFNDIYLCGLQREALLLFEIYASFIDDTDSSLSSLVSEVFDGISMRLIGWCSQALFDHEHNLISGEYYLGIFDAATTIPTGFYSLRNILDRDCSILTITIPHQSFFLPNIQARKDMCAKNFTEITRDKQEYLCRLLDRPSLLLNDHSIMITNESSMDNRKQQLSPKISGTDYEFTNESHFLWSNRDFLIHKPYALPKLLRSRSVWDYPSLIDIYSLVNEINHHRKIDAIESFELLLPAFPDMYIRSCAYRSLILHITSYELMIYLPQILQIIKFDYYYSSLIIEYLLQQCINDYYLAHKLYWYLRQLLLTENIHFIRYYYIFMSLLYIIEEYFYIELENEYNLCINLKNIGLELKNNTLNKGYYLIEELKKLNMEVFQSNQRSCRLPCQFSFITNNIDIKSCSIFHSLTCPMKLVFNSIDLLSEKYYSIYKIGDDLRQDQIVLQLLTCMDKIWKSNDIDFRLSLFNVVQTQERCGFIEMITESETLLEIEKPLGTIKGSFGESALYDWLSSHNANERDFRIALDNLTYSCAGYCVATYILGIGDRHNENIMVKKSGHLFHIDFGKYLGDRQKFGWFNRDRAPFIFTKQMLYAMSDGGTSNDAMHRFVDLCCNAFCILRQNSSLLLILLSHLCSSNVPNLTYDAVRFVYDRLAPSLNYAESITHFTELIVDSLNSTWTTLNGLIHKIAQPTNSNNSLGLTSKDTILSFVPKTYTVSTDGKILFVQVVNYEKRIKSSKYYLYELKVVRLNTTYNYRTYNEFYEFYERLNKQFPLIGLDLKFSEQTEDNIIAQRHLRDINEFLENLFHLTSEITESDLVCTFFHTTQRDQQINDAKEKSNEGLAPRSSQISSTNNPSKIRIQLTYDNRKLFVMARHANNLPLINGNEPKPYCKCYLFPDESKLTKRKGKLANSRNPIFNDTFTYEMDLAEIQKRILHVGIWNNVLNVGNHVLGTVDIVLSDIDWSKENACDYTFTTRCFICTTYNGIHIFNVEPLTQKCYLDVGPTTYAEMLYRTNLIAYVPAEHATGLPSHVVNIYDNQRKAHVLELSFNSSVISIRMSRTRLLVILVDKIHIFSFPSKCRLLHTIHTRANPRGLCELSNNNGSLIVFPSNARPTGGLIQILVSIAKNVL</sequence>
<dbReference type="Gene3D" id="3.30.1520.10">
    <property type="entry name" value="Phox-like domain"/>
    <property type="match status" value="1"/>
</dbReference>
<dbReference type="InterPro" id="IPR002420">
    <property type="entry name" value="PI3K-type_C2_dom"/>
</dbReference>
<keyword evidence="2" id="KW-0853">WD repeat</keyword>
<dbReference type="PROSITE" id="PS00916">
    <property type="entry name" value="PI3_4_KINASE_2"/>
    <property type="match status" value="1"/>
</dbReference>
<feature type="domain" description="PX" evidence="10">
    <location>
        <begin position="1295"/>
        <end position="1404"/>
    </location>
</feature>
<dbReference type="GO" id="GO:0016303">
    <property type="term" value="F:1-phosphatidylinositol-3-kinase activity"/>
    <property type="evidence" value="ECO:0007669"/>
    <property type="project" value="UniProtKB-EC"/>
</dbReference>
<dbReference type="Proteomes" id="UP000663870">
    <property type="component" value="Unassembled WGS sequence"/>
</dbReference>
<comment type="similarity">
    <text evidence="7">Belongs to the PI3/PI4-kinase family.</text>
</comment>
<dbReference type="Gene3D" id="1.25.40.70">
    <property type="entry name" value="Phosphatidylinositol 3-kinase, accessory domain (PIK)"/>
    <property type="match status" value="1"/>
</dbReference>
<dbReference type="InterPro" id="IPR011009">
    <property type="entry name" value="Kinase-like_dom_sf"/>
</dbReference>
<dbReference type="SUPFAM" id="SSF56112">
    <property type="entry name" value="Protein kinase-like (PK-like)"/>
    <property type="match status" value="1"/>
</dbReference>
<evidence type="ECO:0000256" key="4">
    <source>
        <dbReference type="ARBA" id="ARBA00022737"/>
    </source>
</evidence>
<evidence type="ECO:0000259" key="14">
    <source>
        <dbReference type="PROSITE" id="PS51547"/>
    </source>
</evidence>
<proteinExistence type="inferred from homology"/>
<dbReference type="Gene3D" id="3.10.20.90">
    <property type="entry name" value="Phosphatidylinositol 3-kinase Catalytic Subunit, Chain A, domain 1"/>
    <property type="match status" value="1"/>
</dbReference>
<keyword evidence="5" id="KW-0418">Kinase</keyword>
<dbReference type="GO" id="GO:0048015">
    <property type="term" value="P:phosphatidylinositol-mediated signaling"/>
    <property type="evidence" value="ECO:0007669"/>
    <property type="project" value="TreeGrafter"/>
</dbReference>
<organism evidence="15 16">
    <name type="scientific">Rotaria sordida</name>
    <dbReference type="NCBI Taxonomy" id="392033"/>
    <lineage>
        <taxon>Eukaryota</taxon>
        <taxon>Metazoa</taxon>
        <taxon>Spiralia</taxon>
        <taxon>Gnathifera</taxon>
        <taxon>Rotifera</taxon>
        <taxon>Eurotatoria</taxon>
        <taxon>Bdelloidea</taxon>
        <taxon>Philodinida</taxon>
        <taxon>Philodinidae</taxon>
        <taxon>Rotaria</taxon>
    </lineage>
</organism>
<reference evidence="15" key="1">
    <citation type="submission" date="2021-02" db="EMBL/GenBank/DDBJ databases">
        <authorList>
            <person name="Nowell W R."/>
        </authorList>
    </citation>
    <scope>NUCLEOTIDE SEQUENCE</scope>
</reference>
<feature type="domain" description="C2 PI3K-type" evidence="14">
    <location>
        <begin position="515"/>
        <end position="685"/>
    </location>
</feature>
<dbReference type="GO" id="GO:0035005">
    <property type="term" value="F:1-phosphatidylinositol-4-phosphate 3-kinase activity"/>
    <property type="evidence" value="ECO:0007669"/>
    <property type="project" value="TreeGrafter"/>
</dbReference>
<dbReference type="GO" id="GO:0043491">
    <property type="term" value="P:phosphatidylinositol 3-kinase/protein kinase B signal transduction"/>
    <property type="evidence" value="ECO:0007669"/>
    <property type="project" value="TreeGrafter"/>
</dbReference>
<dbReference type="SMART" id="SM00146">
    <property type="entry name" value="PI3Kc"/>
    <property type="match status" value="1"/>
</dbReference>
<dbReference type="PROSITE" id="PS50195">
    <property type="entry name" value="PX"/>
    <property type="match status" value="1"/>
</dbReference>
<evidence type="ECO:0000259" key="10">
    <source>
        <dbReference type="PROSITE" id="PS50195"/>
    </source>
</evidence>
<dbReference type="InterPro" id="IPR036940">
    <property type="entry name" value="PI3/4_kinase_cat_sf"/>
</dbReference>
<feature type="domain" description="PI3K-RBD" evidence="13">
    <location>
        <begin position="199"/>
        <end position="296"/>
    </location>
</feature>
<feature type="compositionally biased region" description="Polar residues" evidence="8">
    <location>
        <begin position="39"/>
        <end position="60"/>
    </location>
</feature>